<evidence type="ECO:0000256" key="1">
    <source>
        <dbReference type="ARBA" id="ARBA00022741"/>
    </source>
</evidence>
<evidence type="ECO:0000313" key="6">
    <source>
        <dbReference type="Proteomes" id="UP000039865"/>
    </source>
</evidence>
<name>A0A078AS97_STYLE</name>
<dbReference type="InterPro" id="IPR017441">
    <property type="entry name" value="Protein_kinase_ATP_BS"/>
</dbReference>
<dbReference type="InParanoid" id="A0A078AS97"/>
<dbReference type="Proteomes" id="UP000039865">
    <property type="component" value="Unassembled WGS sequence"/>
</dbReference>
<dbReference type="PANTHER" id="PTHR44167">
    <property type="entry name" value="OVARIAN-SPECIFIC SERINE/THREONINE-PROTEIN KINASE LOK-RELATED"/>
    <property type="match status" value="1"/>
</dbReference>
<proteinExistence type="predicted"/>
<reference evidence="5 6" key="1">
    <citation type="submission" date="2014-06" db="EMBL/GenBank/DDBJ databases">
        <authorList>
            <person name="Swart Estienne"/>
        </authorList>
    </citation>
    <scope>NUCLEOTIDE SEQUENCE [LARGE SCALE GENOMIC DNA]</scope>
    <source>
        <strain evidence="5 6">130c</strain>
    </source>
</reference>
<keyword evidence="2 3" id="KW-0067">ATP-binding</keyword>
<gene>
    <name evidence="5" type="primary">Contig2947.g3150</name>
    <name evidence="5" type="ORF">STYLEM_13144</name>
</gene>
<feature type="domain" description="Protein kinase" evidence="4">
    <location>
        <begin position="156"/>
        <end position="417"/>
    </location>
</feature>
<dbReference type="Pfam" id="PF00069">
    <property type="entry name" value="Pkinase"/>
    <property type="match status" value="1"/>
</dbReference>
<dbReference type="EMBL" id="CCKQ01012468">
    <property type="protein sequence ID" value="CDW84087.1"/>
    <property type="molecule type" value="Genomic_DNA"/>
</dbReference>
<accession>A0A078AS97</accession>
<dbReference type="InterPro" id="IPR008271">
    <property type="entry name" value="Ser/Thr_kinase_AS"/>
</dbReference>
<dbReference type="GO" id="GO:0005524">
    <property type="term" value="F:ATP binding"/>
    <property type="evidence" value="ECO:0007669"/>
    <property type="project" value="UniProtKB-UniRule"/>
</dbReference>
<dbReference type="GO" id="GO:0044773">
    <property type="term" value="P:mitotic DNA damage checkpoint signaling"/>
    <property type="evidence" value="ECO:0007669"/>
    <property type="project" value="TreeGrafter"/>
</dbReference>
<dbReference type="PANTHER" id="PTHR44167:SF24">
    <property type="entry name" value="SERINE_THREONINE-PROTEIN KINASE CHK2"/>
    <property type="match status" value="1"/>
</dbReference>
<evidence type="ECO:0000256" key="3">
    <source>
        <dbReference type="PROSITE-ProRule" id="PRU10141"/>
    </source>
</evidence>
<feature type="binding site" evidence="3">
    <location>
        <position position="186"/>
    </location>
    <ligand>
        <name>ATP</name>
        <dbReference type="ChEBI" id="CHEBI:30616"/>
    </ligand>
</feature>
<dbReference type="InterPro" id="IPR000719">
    <property type="entry name" value="Prot_kinase_dom"/>
</dbReference>
<organism evidence="5 6">
    <name type="scientific">Stylonychia lemnae</name>
    <name type="common">Ciliate</name>
    <dbReference type="NCBI Taxonomy" id="5949"/>
    <lineage>
        <taxon>Eukaryota</taxon>
        <taxon>Sar</taxon>
        <taxon>Alveolata</taxon>
        <taxon>Ciliophora</taxon>
        <taxon>Intramacronucleata</taxon>
        <taxon>Spirotrichea</taxon>
        <taxon>Stichotrichia</taxon>
        <taxon>Sporadotrichida</taxon>
        <taxon>Oxytrichidae</taxon>
        <taxon>Stylonychinae</taxon>
        <taxon>Stylonychia</taxon>
    </lineage>
</organism>
<evidence type="ECO:0000313" key="5">
    <source>
        <dbReference type="EMBL" id="CDW84087.1"/>
    </source>
</evidence>
<dbReference type="AlphaFoldDB" id="A0A078AS97"/>
<dbReference type="Gene3D" id="1.10.510.10">
    <property type="entry name" value="Transferase(Phosphotransferase) domain 1"/>
    <property type="match status" value="1"/>
</dbReference>
<dbReference type="PROSITE" id="PS00108">
    <property type="entry name" value="PROTEIN_KINASE_ST"/>
    <property type="match status" value="1"/>
</dbReference>
<dbReference type="SMART" id="SM00220">
    <property type="entry name" value="S_TKc"/>
    <property type="match status" value="1"/>
</dbReference>
<keyword evidence="5" id="KW-0808">Transferase</keyword>
<keyword evidence="1 3" id="KW-0547">Nucleotide-binding</keyword>
<keyword evidence="5" id="KW-0418">Kinase</keyword>
<dbReference type="OrthoDB" id="504170at2759"/>
<protein>
    <submittedName>
        <fullName evidence="5">Serine threonine protein kinase</fullName>
    </submittedName>
</protein>
<dbReference type="InterPro" id="IPR011009">
    <property type="entry name" value="Kinase-like_dom_sf"/>
</dbReference>
<dbReference type="PROSITE" id="PS00107">
    <property type="entry name" value="PROTEIN_KINASE_ATP"/>
    <property type="match status" value="1"/>
</dbReference>
<dbReference type="GO" id="GO:0004674">
    <property type="term" value="F:protein serine/threonine kinase activity"/>
    <property type="evidence" value="ECO:0007669"/>
    <property type="project" value="TreeGrafter"/>
</dbReference>
<dbReference type="PROSITE" id="PS50011">
    <property type="entry name" value="PROTEIN_KINASE_DOM"/>
    <property type="match status" value="1"/>
</dbReference>
<dbReference type="GO" id="GO:0005737">
    <property type="term" value="C:cytoplasm"/>
    <property type="evidence" value="ECO:0007669"/>
    <property type="project" value="TreeGrafter"/>
</dbReference>
<evidence type="ECO:0000259" key="4">
    <source>
        <dbReference type="PROSITE" id="PS50011"/>
    </source>
</evidence>
<evidence type="ECO:0000256" key="2">
    <source>
        <dbReference type="ARBA" id="ARBA00022840"/>
    </source>
</evidence>
<dbReference type="SUPFAM" id="SSF56112">
    <property type="entry name" value="Protein kinase-like (PK-like)"/>
    <property type="match status" value="1"/>
</dbReference>
<dbReference type="GO" id="GO:0005634">
    <property type="term" value="C:nucleus"/>
    <property type="evidence" value="ECO:0007669"/>
    <property type="project" value="TreeGrafter"/>
</dbReference>
<sequence>MTKIYTQSRIFEEAFPQDLIFREPDANFIPFTKEQIKSLLVNKFQINCPQIEINSKQKYRAILDRNIIYLFLRADKKMLDPQFCLDIEFSTLFVNYFDDDVKNTGTLHSLTIRKKDRVIQFVPCHNSNYEIRDNIILQWANALSKFTISEDILSRYKIIDKLGQGANSTVYKVSSKVNPKKFFALKVINKMSFENNCRVDQLVSEIRINRNLSDCPGVIKIFEVSETKVNIYLLLEFKSGGSLQDILQSREWGYEEKKIRSIAEQILNILTEIHQRQIIHRDLKPDNILIEGEKNGSPKVFIADFGLASELGDSSKIKVRCGTPGFAAPEIISGKQQTQKADIFSFGALLFYMFTGSNLIKGNSIQQILLRTTRLNSKERLQKLSCSPAALDFISQTLIIDPINRPTGEDLLQHHWLKRIKIIDITQQQIEFKPNELVAFGQLKISNNSFVNQRKLINDCNKSAIDQNDNNLHQDLLRIRSSSNRQNLNKNLANSSKCVKRNHRIGNIIKEEHEKAQIGLNKIRETSAPMSVKNNPYKQNNHYFLEKQICLSFIEDDITEKLQQDDNCKKFETNFNSQEMIETIPSEIYDIEITPNLNQGQIKIGICKDKEMVDQREKQILMSVLNQPKLQRIFADNKY</sequence>
<keyword evidence="6" id="KW-1185">Reference proteome</keyword>